<evidence type="ECO:0000256" key="3">
    <source>
        <dbReference type="ARBA" id="ARBA00022481"/>
    </source>
</evidence>
<dbReference type="PROSITE" id="PS50111">
    <property type="entry name" value="CHEMOTAXIS_TRANSDUC_2"/>
    <property type="match status" value="1"/>
</dbReference>
<dbReference type="PANTHER" id="PTHR32089">
    <property type="entry name" value="METHYL-ACCEPTING CHEMOTAXIS PROTEIN MCPB"/>
    <property type="match status" value="1"/>
</dbReference>
<evidence type="ECO:0000256" key="5">
    <source>
        <dbReference type="ARBA" id="ARBA00022692"/>
    </source>
</evidence>
<accession>A0ABU8G053</accession>
<dbReference type="Gene3D" id="1.10.8.500">
    <property type="entry name" value="HAMP domain in histidine kinase"/>
    <property type="match status" value="1"/>
</dbReference>
<evidence type="ECO:0000313" key="14">
    <source>
        <dbReference type="EMBL" id="MEI4831633.1"/>
    </source>
</evidence>
<evidence type="ECO:0000256" key="9">
    <source>
        <dbReference type="ARBA" id="ARBA00029447"/>
    </source>
</evidence>
<evidence type="ECO:0000256" key="6">
    <source>
        <dbReference type="ARBA" id="ARBA00022989"/>
    </source>
</evidence>
<evidence type="ECO:0000256" key="11">
    <source>
        <dbReference type="SAM" id="Phobius"/>
    </source>
</evidence>
<feature type="domain" description="HAMP" evidence="13">
    <location>
        <begin position="303"/>
        <end position="355"/>
    </location>
</feature>
<dbReference type="SMART" id="SM00304">
    <property type="entry name" value="HAMP"/>
    <property type="match status" value="1"/>
</dbReference>
<dbReference type="Pfam" id="PF00672">
    <property type="entry name" value="HAMP"/>
    <property type="match status" value="1"/>
</dbReference>
<sequence>MIHLFKRFSNIGIKKKLILSFLIILIVPGFIIGGVSYQTAKENFKNQITAKANENIAVLDTVITQNLDAKSVDVAYFADTLTEDTYKDGNIENVKTKFAQYIKIHPEVEGLYIGTQDEMFLREPFVQMPEGYKPTDRPWYKDAMKDGDKVIVTAPYESSSTKNMVVTVAKKTKDGKGVVGVNLNLDNILKTTKMFKLGEKGYAVILDQNRQVVSHPTRKGGSKVTEAFINPAYEKDKGNFSYSDKGDKKILSFNTNNKTGWKVIGVVYEDEITKAAEPVFYKTLIVVTISVLLGGILVYFITKSITSPLRAIVVSAQKISQGDLTEEIAIHSNDELGRLGASFNEMAASLRNVISKMSNSAAHVAASAEELTSSVGQANEATDQITLAMEQVSSSAQSQSQGVEEGAALLQQVNIAIQNVTDSSKVVSNSSAYARQKAEEGGELVQQTASQMQSIHQSVSQSDTIIKLLDEKSKQIGAILEVIQNIAQQTNLLALNAAIEAARAGEQGRGFAIVAEEVRKLAEQSGQSSGEIAKLITEIKDDIKCTVQSMDEVKIEVQSGLEAVDKTKTSFADILNVTNDIVSQINNMATTAKHMSEDANEVTNAIDEIAAAAEENTASMQNVAASSEEQMNSMEEISSSAQNLAQMSEELQLMIQNFKL</sequence>
<feature type="transmembrane region" description="Helical" evidence="11">
    <location>
        <begin position="17"/>
        <end position="37"/>
    </location>
</feature>
<comment type="caution">
    <text evidence="14">The sequence shown here is derived from an EMBL/GenBank/DDBJ whole genome shotgun (WGS) entry which is preliminary data.</text>
</comment>
<protein>
    <submittedName>
        <fullName evidence="14">Methyl-accepting chemotaxis protein</fullName>
    </submittedName>
</protein>
<dbReference type="InterPro" id="IPR029151">
    <property type="entry name" value="Sensor-like_sf"/>
</dbReference>
<dbReference type="Pfam" id="PF00015">
    <property type="entry name" value="MCPsignal"/>
    <property type="match status" value="1"/>
</dbReference>
<keyword evidence="15" id="KW-1185">Reference proteome</keyword>
<gene>
    <name evidence="14" type="ORF">WAX78_19590</name>
</gene>
<keyword evidence="3" id="KW-0488">Methylation</keyword>
<keyword evidence="8 10" id="KW-0807">Transducer</keyword>
<keyword evidence="5 11" id="KW-0812">Transmembrane</keyword>
<feature type="domain" description="Methyl-accepting transducer" evidence="12">
    <location>
        <begin position="374"/>
        <end position="610"/>
    </location>
</feature>
<evidence type="ECO:0000256" key="2">
    <source>
        <dbReference type="ARBA" id="ARBA00022475"/>
    </source>
</evidence>
<dbReference type="Proteomes" id="UP001367922">
    <property type="component" value="Unassembled WGS sequence"/>
</dbReference>
<dbReference type="Pfam" id="PF02743">
    <property type="entry name" value="dCache_1"/>
    <property type="match status" value="1"/>
</dbReference>
<dbReference type="InterPro" id="IPR033479">
    <property type="entry name" value="dCache_1"/>
</dbReference>
<dbReference type="PROSITE" id="PS50885">
    <property type="entry name" value="HAMP"/>
    <property type="match status" value="1"/>
</dbReference>
<organism evidence="14 15">
    <name type="scientific">Bacillus yunxiaonensis</name>
    <dbReference type="NCBI Taxonomy" id="3127665"/>
    <lineage>
        <taxon>Bacteria</taxon>
        <taxon>Bacillati</taxon>
        <taxon>Bacillota</taxon>
        <taxon>Bacilli</taxon>
        <taxon>Bacillales</taxon>
        <taxon>Bacillaceae</taxon>
        <taxon>Bacillus</taxon>
    </lineage>
</organism>
<dbReference type="SUPFAM" id="SSF103190">
    <property type="entry name" value="Sensory domain-like"/>
    <property type="match status" value="1"/>
</dbReference>
<dbReference type="RefSeq" id="WP_336483699.1">
    <property type="nucleotide sequence ID" value="NZ_JBAWSV010000007.1"/>
</dbReference>
<comment type="similarity">
    <text evidence="9">Belongs to the methyl-accepting chemotaxis (MCP) protein family.</text>
</comment>
<evidence type="ECO:0000259" key="13">
    <source>
        <dbReference type="PROSITE" id="PS50885"/>
    </source>
</evidence>
<evidence type="ECO:0000256" key="7">
    <source>
        <dbReference type="ARBA" id="ARBA00023136"/>
    </source>
</evidence>
<proteinExistence type="inferred from homology"/>
<dbReference type="CDD" id="cd11386">
    <property type="entry name" value="MCP_signal"/>
    <property type="match status" value="1"/>
</dbReference>
<keyword evidence="4" id="KW-0145">Chemotaxis</keyword>
<dbReference type="InterPro" id="IPR004089">
    <property type="entry name" value="MCPsignal_dom"/>
</dbReference>
<evidence type="ECO:0000259" key="12">
    <source>
        <dbReference type="PROSITE" id="PS50111"/>
    </source>
</evidence>
<comment type="subcellular location">
    <subcellularLocation>
        <location evidence="1">Cell membrane</location>
        <topology evidence="1">Multi-pass membrane protein</topology>
    </subcellularLocation>
</comment>
<name>A0ABU8G053_9BACI</name>
<keyword evidence="7 11" id="KW-0472">Membrane</keyword>
<keyword evidence="2" id="KW-1003">Cell membrane</keyword>
<dbReference type="Gene3D" id="1.10.287.950">
    <property type="entry name" value="Methyl-accepting chemotaxis protein"/>
    <property type="match status" value="1"/>
</dbReference>
<evidence type="ECO:0000256" key="1">
    <source>
        <dbReference type="ARBA" id="ARBA00004651"/>
    </source>
</evidence>
<evidence type="ECO:0000256" key="4">
    <source>
        <dbReference type="ARBA" id="ARBA00022500"/>
    </source>
</evidence>
<dbReference type="InterPro" id="IPR003660">
    <property type="entry name" value="HAMP_dom"/>
</dbReference>
<dbReference type="SUPFAM" id="SSF58104">
    <property type="entry name" value="Methyl-accepting chemotaxis protein (MCP) signaling domain"/>
    <property type="match status" value="1"/>
</dbReference>
<dbReference type="CDD" id="cd06225">
    <property type="entry name" value="HAMP"/>
    <property type="match status" value="1"/>
</dbReference>
<dbReference type="SMART" id="SM00283">
    <property type="entry name" value="MA"/>
    <property type="match status" value="1"/>
</dbReference>
<dbReference type="PANTHER" id="PTHR32089:SF114">
    <property type="entry name" value="METHYL-ACCEPTING CHEMOTAXIS PROTEIN MCPB"/>
    <property type="match status" value="1"/>
</dbReference>
<reference evidence="14 15" key="1">
    <citation type="submission" date="2024-01" db="EMBL/GenBank/DDBJ databases">
        <title>Seven novel Bacillus-like species.</title>
        <authorList>
            <person name="Liu G."/>
        </authorList>
    </citation>
    <scope>NUCLEOTIDE SEQUENCE [LARGE SCALE GENOMIC DNA]</scope>
    <source>
        <strain evidence="14 15">FJAT-53711</strain>
    </source>
</reference>
<dbReference type="InterPro" id="IPR003122">
    <property type="entry name" value="Tar_rcpt_lig-bd"/>
</dbReference>
<evidence type="ECO:0000313" key="15">
    <source>
        <dbReference type="Proteomes" id="UP001367922"/>
    </source>
</evidence>
<dbReference type="CDD" id="cd12912">
    <property type="entry name" value="PDC2_MCP_like"/>
    <property type="match status" value="1"/>
</dbReference>
<dbReference type="SMART" id="SM00319">
    <property type="entry name" value="TarH"/>
    <property type="match status" value="1"/>
</dbReference>
<dbReference type="CDD" id="cd12913">
    <property type="entry name" value="PDC1_MCP_like"/>
    <property type="match status" value="1"/>
</dbReference>
<keyword evidence="6 11" id="KW-1133">Transmembrane helix</keyword>
<dbReference type="EMBL" id="JBAWSV010000007">
    <property type="protein sequence ID" value="MEI4831633.1"/>
    <property type="molecule type" value="Genomic_DNA"/>
</dbReference>
<evidence type="ECO:0000256" key="10">
    <source>
        <dbReference type="PROSITE-ProRule" id="PRU00284"/>
    </source>
</evidence>
<dbReference type="Gene3D" id="3.30.450.20">
    <property type="entry name" value="PAS domain"/>
    <property type="match status" value="2"/>
</dbReference>
<evidence type="ECO:0000256" key="8">
    <source>
        <dbReference type="ARBA" id="ARBA00023224"/>
    </source>
</evidence>